<organism evidence="1 2">
    <name type="scientific">Malassezia psittaci</name>
    <dbReference type="NCBI Taxonomy" id="1821823"/>
    <lineage>
        <taxon>Eukaryota</taxon>
        <taxon>Fungi</taxon>
        <taxon>Dikarya</taxon>
        <taxon>Basidiomycota</taxon>
        <taxon>Ustilaginomycotina</taxon>
        <taxon>Malasseziomycetes</taxon>
        <taxon>Malasseziales</taxon>
        <taxon>Malasseziaceae</taxon>
        <taxon>Malassezia</taxon>
    </lineage>
</organism>
<dbReference type="PANTHER" id="PTHR13271">
    <property type="entry name" value="UNCHARACTERIZED PUTATIVE METHYLTRANSFERASE"/>
    <property type="match status" value="1"/>
</dbReference>
<dbReference type="PANTHER" id="PTHR13271:SF147">
    <property type="entry name" value="PROTEIN-LYSINE N-METHYLTRANSFERASE EFM1-RELATED"/>
    <property type="match status" value="1"/>
</dbReference>
<proteinExistence type="predicted"/>
<evidence type="ECO:0008006" key="3">
    <source>
        <dbReference type="Google" id="ProtNLM"/>
    </source>
</evidence>
<keyword evidence="2" id="KW-1185">Reference proteome</keyword>
<dbReference type="SUPFAM" id="SSF82199">
    <property type="entry name" value="SET domain"/>
    <property type="match status" value="1"/>
</dbReference>
<dbReference type="EMBL" id="CP118375">
    <property type="protein sequence ID" value="WFD41830.1"/>
    <property type="molecule type" value="Genomic_DNA"/>
</dbReference>
<gene>
    <name evidence="1" type="ORF">MPSI1_000466</name>
</gene>
<dbReference type="GO" id="GO:0016279">
    <property type="term" value="F:protein-lysine N-methyltransferase activity"/>
    <property type="evidence" value="ECO:0007669"/>
    <property type="project" value="TreeGrafter"/>
</dbReference>
<evidence type="ECO:0000313" key="2">
    <source>
        <dbReference type="Proteomes" id="UP001214628"/>
    </source>
</evidence>
<dbReference type="InterPro" id="IPR046341">
    <property type="entry name" value="SET_dom_sf"/>
</dbReference>
<evidence type="ECO:0000313" key="1">
    <source>
        <dbReference type="EMBL" id="WFD41830.1"/>
    </source>
</evidence>
<protein>
    <recommendedName>
        <fullName evidence="3">SET domain-containing protein</fullName>
    </recommendedName>
</protein>
<dbReference type="AlphaFoldDB" id="A0AAF0F2Z0"/>
<reference evidence="1" key="1">
    <citation type="submission" date="2023-02" db="EMBL/GenBank/DDBJ databases">
        <title>Mating type loci evolution in Malassezia.</title>
        <authorList>
            <person name="Coelho M.A."/>
        </authorList>
    </citation>
    <scope>NUCLEOTIDE SEQUENCE</scope>
    <source>
        <strain evidence="1">CBS 14136</strain>
    </source>
</reference>
<name>A0AAF0F2Z0_9BASI</name>
<dbReference type="Gene3D" id="3.90.1410.10">
    <property type="entry name" value="set domain protein methyltransferase, domain 1"/>
    <property type="match status" value="1"/>
</dbReference>
<dbReference type="Proteomes" id="UP001214628">
    <property type="component" value="Chromosome 1"/>
</dbReference>
<accession>A0AAF0F2Z0</accession>
<dbReference type="InterPro" id="IPR050600">
    <property type="entry name" value="SETD3_SETD6_MTase"/>
</dbReference>
<sequence>MAEEAAYVELAEWLREQGALFPESLYFMNGKVSTHIDPNRGFGLYSHKSIEANSRVMAIPQSCIISPSTCRTSLQSLYQLCENDQITSRDFLVLYLVLHRMIDPLVLAQVPGVFKHVAYVHSLPKDIATPIHYYASELDLLTGTSLHAAAKTRRTNAESSAERMAAWLSDNQCKAPDAFSTQLNAGLSDRKKWTDCWLWATSIYTSRSFPPSIAGWADTAESTGPVLIPGLDCLNHRRGEPVDWYFSDECACFSRRSHLESASQIFNNYGAKSNEELLLLYGFVEPNGPDDMLTITLRNTNADYTKQFYWYKSSAAPPAEMISFLESQVAEPKVDRADIASLLRQAEACEAMEEFFDTSITIFNRVQYEVDDALPWISDDGCDGVRDHVLESIRVYREGMDSY</sequence>
<dbReference type="GO" id="GO:0005634">
    <property type="term" value="C:nucleus"/>
    <property type="evidence" value="ECO:0007669"/>
    <property type="project" value="TreeGrafter"/>
</dbReference>